<dbReference type="Proteomes" id="UP000317652">
    <property type="component" value="Unassembled WGS sequence"/>
</dbReference>
<keyword evidence="3" id="KW-1185">Reference proteome</keyword>
<protein>
    <recommendedName>
        <fullName evidence="4">DUF1360 domain-containing protein</fullName>
    </recommendedName>
</protein>
<organism evidence="2 3">
    <name type="scientific">Klebsiella spallanzanii</name>
    <dbReference type="NCBI Taxonomy" id="2587528"/>
    <lineage>
        <taxon>Bacteria</taxon>
        <taxon>Pseudomonadati</taxon>
        <taxon>Pseudomonadota</taxon>
        <taxon>Gammaproteobacteria</taxon>
        <taxon>Enterobacterales</taxon>
        <taxon>Enterobacteriaceae</taxon>
        <taxon>Klebsiella/Raoultella group</taxon>
        <taxon>Klebsiella</taxon>
    </lineage>
</organism>
<comment type="caution">
    <text evidence="2">The sequence shown here is derived from an EMBL/GenBank/DDBJ whole genome shotgun (WGS) entry which is preliminary data.</text>
</comment>
<evidence type="ECO:0000313" key="2">
    <source>
        <dbReference type="EMBL" id="VUS80176.1"/>
    </source>
</evidence>
<feature type="transmembrane region" description="Helical" evidence="1">
    <location>
        <begin position="78"/>
        <end position="101"/>
    </location>
</feature>
<evidence type="ECO:0000313" key="3">
    <source>
        <dbReference type="Proteomes" id="UP000317652"/>
    </source>
</evidence>
<evidence type="ECO:0000256" key="1">
    <source>
        <dbReference type="SAM" id="Phobius"/>
    </source>
</evidence>
<reference evidence="2 3" key="1">
    <citation type="submission" date="2019-07" db="EMBL/GenBank/DDBJ databases">
        <authorList>
            <person name="Brisse S."/>
            <person name="Rodrigues C."/>
            <person name="Thorpe H."/>
        </authorList>
    </citation>
    <scope>NUCLEOTIDE SEQUENCE [LARGE SCALE GENOMIC DNA]</scope>
    <source>
        <strain evidence="2">SB6411</strain>
    </source>
</reference>
<name>A0ABY6VGV3_9ENTR</name>
<keyword evidence="1" id="KW-0472">Membrane</keyword>
<keyword evidence="1" id="KW-0812">Transmembrane</keyword>
<proteinExistence type="predicted"/>
<keyword evidence="1" id="KW-1133">Transmembrane helix</keyword>
<gene>
    <name evidence="2" type="ORF">SB6411_02908</name>
</gene>
<accession>A0ABY6VGV3</accession>
<dbReference type="RefSeq" id="WP_022065311.1">
    <property type="nucleotide sequence ID" value="NZ_CABGGS010000044.1"/>
</dbReference>
<dbReference type="EMBL" id="CABGGS010000044">
    <property type="protein sequence ID" value="VUS80176.1"/>
    <property type="molecule type" value="Genomic_DNA"/>
</dbReference>
<evidence type="ECO:0008006" key="4">
    <source>
        <dbReference type="Google" id="ProtNLM"/>
    </source>
</evidence>
<feature type="transmembrane region" description="Helical" evidence="1">
    <location>
        <begin position="6"/>
        <end position="27"/>
    </location>
</feature>
<sequence length="147" mass="17205">MSFDNVLEQFWVCMVIALMSSCTSITVTQQEMFRLLRERMVKINAMTGCLLSCFYCFSHWVVLVGMAIYRPVLLNSGFWLVDLAVTAFFTIGLTSIFRGIILLMMRNAIAKAIEEKDMKDNFVYSMYNTIRYIFLRKDRHLCARYVE</sequence>
<feature type="transmembrane region" description="Helical" evidence="1">
    <location>
        <begin position="48"/>
        <end position="72"/>
    </location>
</feature>